<evidence type="ECO:0000313" key="7">
    <source>
        <dbReference type="EMBL" id="PJO75634.1"/>
    </source>
</evidence>
<dbReference type="SUPFAM" id="SSF46785">
    <property type="entry name" value="Winged helix' DNA-binding domain"/>
    <property type="match status" value="1"/>
</dbReference>
<organism evidence="6 8">
    <name type="scientific">Acinetobacter pseudolwoffii</name>
    <dbReference type="NCBI Taxonomy" id="2053287"/>
    <lineage>
        <taxon>Bacteria</taxon>
        <taxon>Pseudomonadati</taxon>
        <taxon>Pseudomonadota</taxon>
        <taxon>Gammaproteobacteria</taxon>
        <taxon>Moraxellales</taxon>
        <taxon>Moraxellaceae</taxon>
        <taxon>Acinetobacter</taxon>
    </lineage>
</organism>
<dbReference type="Gene3D" id="1.10.10.10">
    <property type="entry name" value="Winged helix-like DNA-binding domain superfamily/Winged helix DNA-binding domain"/>
    <property type="match status" value="1"/>
</dbReference>
<dbReference type="PANTHER" id="PTHR30118:SF15">
    <property type="entry name" value="TRANSCRIPTIONAL REGULATORY PROTEIN"/>
    <property type="match status" value="1"/>
</dbReference>
<keyword evidence="4" id="KW-0804">Transcription</keyword>
<reference evidence="6 8" key="2">
    <citation type="submission" date="2017-11" db="EMBL/GenBank/DDBJ databases">
        <authorList>
            <person name="Han C.G."/>
        </authorList>
    </citation>
    <scope>NUCLEOTIDE SEQUENCE [LARGE SCALE GENOMIC DNA]</scope>
    <source>
        <strain evidence="6 8">ANC 5347</strain>
    </source>
</reference>
<gene>
    <name evidence="6" type="ORF">CU320_07505</name>
    <name evidence="7" type="ORF">CWI32_08930</name>
</gene>
<dbReference type="EMBL" id="PHRG01000003">
    <property type="protein sequence ID" value="PJO75634.1"/>
    <property type="molecule type" value="Genomic_DNA"/>
</dbReference>
<dbReference type="InterPro" id="IPR037402">
    <property type="entry name" value="YidZ_PBP2"/>
</dbReference>
<keyword evidence="3" id="KW-0238">DNA-binding</keyword>
<dbReference type="AlphaFoldDB" id="A0A2H9ULX5"/>
<dbReference type="GeneID" id="97176520"/>
<evidence type="ECO:0000256" key="3">
    <source>
        <dbReference type="ARBA" id="ARBA00023125"/>
    </source>
</evidence>
<name>A0A2H9ULX5_9GAMM</name>
<sequence>MHSIHNKTLMDMSVFHRIDINLYPLFVAIFEQNSISKAAQRLCITQSAASHALQRLRNQLQDDLFVRFGAKMQPTPFAEQIYPAIKNALMTIQSISIQHQQFQPNMVQSLKIAVHDEIEPMIFPKLVAHFQKMNLDIQFSSIKLDRKNISADLAAQQVDFVMDLEQKLGDKIQFEPLVQDEFVVCTQQNKISEQSYLSSPHIGVSSRRTGILIEDLYLSRKQLSRQIFLRCQHYSTALQILEQYPQAMLTMPRNILEHLQIAKILNFFEVPVQLPKINMGMYWHKDLQENKRHQFLRSEINNIFT</sequence>
<proteinExistence type="inferred from homology"/>
<dbReference type="PRINTS" id="PR00039">
    <property type="entry name" value="HTHLYSR"/>
</dbReference>
<dbReference type="PANTHER" id="PTHR30118">
    <property type="entry name" value="HTH-TYPE TRANSCRIPTIONAL REGULATOR LEUO-RELATED"/>
    <property type="match status" value="1"/>
</dbReference>
<feature type="domain" description="HTH lysR-type" evidence="5">
    <location>
        <begin position="26"/>
        <end position="75"/>
    </location>
</feature>
<dbReference type="RefSeq" id="WP_074382731.1">
    <property type="nucleotide sequence ID" value="NZ_CBDBYO010000004.1"/>
</dbReference>
<evidence type="ECO:0000256" key="2">
    <source>
        <dbReference type="ARBA" id="ARBA00023015"/>
    </source>
</evidence>
<evidence type="ECO:0000256" key="1">
    <source>
        <dbReference type="ARBA" id="ARBA00009437"/>
    </source>
</evidence>
<dbReference type="Proteomes" id="UP000243446">
    <property type="component" value="Unassembled WGS sequence"/>
</dbReference>
<accession>A0A2H9ULX5</accession>
<dbReference type="EMBL" id="PGOZ01000007">
    <property type="protein sequence ID" value="PJI32694.1"/>
    <property type="molecule type" value="Genomic_DNA"/>
</dbReference>
<keyword evidence="2" id="KW-0805">Transcription regulation</keyword>
<dbReference type="CDD" id="cd08417">
    <property type="entry name" value="PBP2_Nitroaromatics_like"/>
    <property type="match status" value="1"/>
</dbReference>
<accession>A0A2H9YSP8</accession>
<dbReference type="InterPro" id="IPR050389">
    <property type="entry name" value="LysR-type_TF"/>
</dbReference>
<dbReference type="Pfam" id="PF00126">
    <property type="entry name" value="HTH_1"/>
    <property type="match status" value="1"/>
</dbReference>
<dbReference type="InterPro" id="IPR000847">
    <property type="entry name" value="LysR_HTH_N"/>
</dbReference>
<dbReference type="Pfam" id="PF03466">
    <property type="entry name" value="LysR_substrate"/>
    <property type="match status" value="1"/>
</dbReference>
<reference evidence="6 8" key="3">
    <citation type="submission" date="2017-12" db="EMBL/GenBank/DDBJ databases">
        <title>Revising the taxonomy of the Acinetobacter lwoffii group: the description of Acinetobacter pseudolwoffii sp. nov. and emended description of Acinetobacter lwoffii.</title>
        <authorList>
            <person name="Nemec A."/>
        </authorList>
    </citation>
    <scope>NUCLEOTIDE SEQUENCE [LARGE SCALE GENOMIC DNA]</scope>
    <source>
        <strain evidence="6 8">ANC 5347</strain>
    </source>
</reference>
<comment type="caution">
    <text evidence="6">The sequence shown here is derived from an EMBL/GenBank/DDBJ whole genome shotgun (WGS) entry which is preliminary data.</text>
</comment>
<protein>
    <submittedName>
        <fullName evidence="6">LysR family transcriptional regulator</fullName>
    </submittedName>
</protein>
<dbReference type="InterPro" id="IPR036390">
    <property type="entry name" value="WH_DNA-bd_sf"/>
</dbReference>
<dbReference type="GO" id="GO:0003677">
    <property type="term" value="F:DNA binding"/>
    <property type="evidence" value="ECO:0007669"/>
    <property type="project" value="UniProtKB-KW"/>
</dbReference>
<dbReference type="PROSITE" id="PS50931">
    <property type="entry name" value="HTH_LYSR"/>
    <property type="match status" value="1"/>
</dbReference>
<evidence type="ECO:0000313" key="6">
    <source>
        <dbReference type="EMBL" id="PJI32694.1"/>
    </source>
</evidence>
<evidence type="ECO:0000256" key="4">
    <source>
        <dbReference type="ARBA" id="ARBA00023163"/>
    </source>
</evidence>
<dbReference type="InterPro" id="IPR005119">
    <property type="entry name" value="LysR_subst-bd"/>
</dbReference>
<dbReference type="Gene3D" id="3.40.190.10">
    <property type="entry name" value="Periplasmic binding protein-like II"/>
    <property type="match status" value="2"/>
</dbReference>
<dbReference type="GO" id="GO:0003700">
    <property type="term" value="F:DNA-binding transcription factor activity"/>
    <property type="evidence" value="ECO:0007669"/>
    <property type="project" value="InterPro"/>
</dbReference>
<evidence type="ECO:0000313" key="9">
    <source>
        <dbReference type="Proteomes" id="UP000243446"/>
    </source>
</evidence>
<evidence type="ECO:0000259" key="5">
    <source>
        <dbReference type="PROSITE" id="PS50931"/>
    </source>
</evidence>
<comment type="similarity">
    <text evidence="1">Belongs to the LysR transcriptional regulatory family.</text>
</comment>
<reference evidence="7 9" key="1">
    <citation type="submission" date="2017-11" db="EMBL/GenBank/DDBJ databases">
        <title>Revising the taxonomy of the Acinetobacter lwoffii group: the description of Acinetobacter pseudolwoffii sp. nov. and emended description of Acinetobacter lwoffii.</title>
        <authorList>
            <person name="Nemec A."/>
            <person name="Radolfova-Krizova L."/>
        </authorList>
    </citation>
    <scope>NUCLEOTIDE SEQUENCE [LARGE SCALE GENOMIC DNA]</scope>
    <source>
        <strain evidence="7 9">ANC 5044</strain>
    </source>
</reference>
<dbReference type="Proteomes" id="UP000242351">
    <property type="component" value="Unassembled WGS sequence"/>
</dbReference>
<dbReference type="SUPFAM" id="SSF53850">
    <property type="entry name" value="Periplasmic binding protein-like II"/>
    <property type="match status" value="1"/>
</dbReference>
<evidence type="ECO:0000313" key="8">
    <source>
        <dbReference type="Proteomes" id="UP000242351"/>
    </source>
</evidence>
<dbReference type="InterPro" id="IPR036388">
    <property type="entry name" value="WH-like_DNA-bd_sf"/>
</dbReference>